<protein>
    <submittedName>
        <fullName evidence="1">41842_t:CDS:1</fullName>
    </submittedName>
</protein>
<name>A0ABN7VK32_GIGMA</name>
<dbReference type="SUPFAM" id="SSF55811">
    <property type="entry name" value="Nudix"/>
    <property type="match status" value="1"/>
</dbReference>
<proteinExistence type="predicted"/>
<evidence type="ECO:0000313" key="1">
    <source>
        <dbReference type="EMBL" id="CAG8780931.1"/>
    </source>
</evidence>
<feature type="non-terminal residue" evidence="1">
    <location>
        <position position="1"/>
    </location>
</feature>
<comment type="caution">
    <text evidence="1">The sequence shown here is derived from an EMBL/GenBank/DDBJ whole genome shotgun (WGS) entry which is preliminary data.</text>
</comment>
<dbReference type="Gene3D" id="3.90.79.10">
    <property type="entry name" value="Nucleoside Triphosphate Pyrophosphohydrolase"/>
    <property type="match status" value="1"/>
</dbReference>
<evidence type="ECO:0000313" key="2">
    <source>
        <dbReference type="Proteomes" id="UP000789901"/>
    </source>
</evidence>
<organism evidence="1 2">
    <name type="scientific">Gigaspora margarita</name>
    <dbReference type="NCBI Taxonomy" id="4874"/>
    <lineage>
        <taxon>Eukaryota</taxon>
        <taxon>Fungi</taxon>
        <taxon>Fungi incertae sedis</taxon>
        <taxon>Mucoromycota</taxon>
        <taxon>Glomeromycotina</taxon>
        <taxon>Glomeromycetes</taxon>
        <taxon>Diversisporales</taxon>
        <taxon>Gigasporaceae</taxon>
        <taxon>Gigaspora</taxon>
    </lineage>
</organism>
<gene>
    <name evidence="1" type="ORF">GMARGA_LOCUS19717</name>
</gene>
<reference evidence="1 2" key="1">
    <citation type="submission" date="2021-06" db="EMBL/GenBank/DDBJ databases">
        <authorList>
            <person name="Kallberg Y."/>
            <person name="Tangrot J."/>
            <person name="Rosling A."/>
        </authorList>
    </citation>
    <scope>NUCLEOTIDE SEQUENCE [LARGE SCALE GENOMIC DNA]</scope>
    <source>
        <strain evidence="1 2">120-4 pot B 10/14</strain>
    </source>
</reference>
<dbReference type="Proteomes" id="UP000789901">
    <property type="component" value="Unassembled WGS sequence"/>
</dbReference>
<dbReference type="EMBL" id="CAJVQB010016657">
    <property type="protein sequence ID" value="CAG8780931.1"/>
    <property type="molecule type" value="Genomic_DNA"/>
</dbReference>
<keyword evidence="2" id="KW-1185">Reference proteome</keyword>
<dbReference type="InterPro" id="IPR015797">
    <property type="entry name" value="NUDIX_hydrolase-like_dom_sf"/>
</dbReference>
<accession>A0ABN7VK32</accession>
<sequence length="139" mass="16590">TMQSVFDILDLNQIIYLFYLEIINSDIDIFVYASINRISRFNARKEYKIILSGGILLFKRLSKLYHGKYCCSGRKYEISDQTMENMARHELFEETGLEVEYELEFVSLYKTQHYEVYVYKTLVCGVDKVKNREPDKHEE</sequence>